<organism evidence="1 2">
    <name type="scientific">Alkaliphilus serpentinus</name>
    <dbReference type="NCBI Taxonomy" id="1482731"/>
    <lineage>
        <taxon>Bacteria</taxon>
        <taxon>Bacillati</taxon>
        <taxon>Bacillota</taxon>
        <taxon>Clostridia</taxon>
        <taxon>Peptostreptococcales</taxon>
        <taxon>Natronincolaceae</taxon>
        <taxon>Alkaliphilus</taxon>
    </lineage>
</organism>
<gene>
    <name evidence="1" type="ORF">F8153_10525</name>
</gene>
<dbReference type="AlphaFoldDB" id="A0A833HN04"/>
<dbReference type="RefSeq" id="WP_151866315.1">
    <property type="nucleotide sequence ID" value="NZ_WBZB01000037.1"/>
</dbReference>
<evidence type="ECO:0000313" key="1">
    <source>
        <dbReference type="EMBL" id="KAB3529078.1"/>
    </source>
</evidence>
<accession>A0A833HN04</accession>
<comment type="caution">
    <text evidence="1">The sequence shown here is derived from an EMBL/GenBank/DDBJ whole genome shotgun (WGS) entry which is preliminary data.</text>
</comment>
<reference evidence="1 2" key="1">
    <citation type="submission" date="2019-10" db="EMBL/GenBank/DDBJ databases">
        <title>Alkaliphilus serpentinus sp. nov. and Alkaliphilus pronyensis sp. nov., two novel anaerobic alkaliphilic species isolated from the serpentinized-hosted hydrothermal field of the Prony Bay (New Caledonia).</title>
        <authorList>
            <person name="Postec A."/>
        </authorList>
    </citation>
    <scope>NUCLEOTIDE SEQUENCE [LARGE SCALE GENOMIC DNA]</scope>
    <source>
        <strain evidence="1 2">LacT</strain>
    </source>
</reference>
<name>A0A833HN04_9FIRM</name>
<dbReference type="EMBL" id="WBZB01000037">
    <property type="protein sequence ID" value="KAB3529078.1"/>
    <property type="molecule type" value="Genomic_DNA"/>
</dbReference>
<protein>
    <submittedName>
        <fullName evidence="1">Uncharacterized protein</fullName>
    </submittedName>
</protein>
<proteinExistence type="predicted"/>
<evidence type="ECO:0000313" key="2">
    <source>
        <dbReference type="Proteomes" id="UP000465601"/>
    </source>
</evidence>
<sequence>MIEAYFNNLKAANDTIYKLRVMGIDATLDLKDDHMENYNARQNVAGTATGATLSDLVLKSGASAVESHQSPLMAANPMVSGMAGFEETVSLDYKIAITAGPRDNNRIAKIVEEAGGAIL</sequence>
<dbReference type="Proteomes" id="UP000465601">
    <property type="component" value="Unassembled WGS sequence"/>
</dbReference>
<dbReference type="OrthoDB" id="1907002at2"/>
<keyword evidence="2" id="KW-1185">Reference proteome</keyword>